<dbReference type="Proteomes" id="UP000682733">
    <property type="component" value="Unassembled WGS sequence"/>
</dbReference>
<dbReference type="EMBL" id="CAJOBA010116023">
    <property type="protein sequence ID" value="CAF4567479.1"/>
    <property type="molecule type" value="Genomic_DNA"/>
</dbReference>
<proteinExistence type="predicted"/>
<feature type="non-terminal residue" evidence="1">
    <location>
        <position position="1"/>
    </location>
</feature>
<dbReference type="GO" id="GO:0003924">
    <property type="term" value="F:GTPase activity"/>
    <property type="evidence" value="ECO:0007669"/>
    <property type="project" value="InterPro"/>
</dbReference>
<dbReference type="AlphaFoldDB" id="A0A8S2YLV7"/>
<evidence type="ECO:0000313" key="2">
    <source>
        <dbReference type="Proteomes" id="UP000682733"/>
    </source>
</evidence>
<sequence>MYCGGDRPKIHPNPLEALHNAVRRQSLVEFRRAVQLGDDQVSQSYQEVLDGEISELFSNYKKHNNSRNLCDFGRTPITFI</sequence>
<protein>
    <submittedName>
        <fullName evidence="1">Uncharacterized protein</fullName>
    </submittedName>
</protein>
<organism evidence="1 2">
    <name type="scientific">Didymodactylos carnosus</name>
    <dbReference type="NCBI Taxonomy" id="1234261"/>
    <lineage>
        <taxon>Eukaryota</taxon>
        <taxon>Metazoa</taxon>
        <taxon>Spiralia</taxon>
        <taxon>Gnathifera</taxon>
        <taxon>Rotifera</taxon>
        <taxon>Eurotatoria</taxon>
        <taxon>Bdelloidea</taxon>
        <taxon>Philodinida</taxon>
        <taxon>Philodinidae</taxon>
        <taxon>Didymodactylos</taxon>
    </lineage>
</organism>
<name>A0A8S2YLV7_9BILA</name>
<accession>A0A8S2YLV7</accession>
<dbReference type="GO" id="GO:0005525">
    <property type="term" value="F:GTP binding"/>
    <property type="evidence" value="ECO:0007669"/>
    <property type="project" value="InterPro"/>
</dbReference>
<dbReference type="Gene3D" id="1.20.58.420">
    <property type="entry name" value="AHSP"/>
    <property type="match status" value="1"/>
</dbReference>
<evidence type="ECO:0000313" key="1">
    <source>
        <dbReference type="EMBL" id="CAF4567479.1"/>
    </source>
</evidence>
<dbReference type="InterPro" id="IPR036543">
    <property type="entry name" value="Guanylate-bd_C_sf"/>
</dbReference>
<reference evidence="1" key="1">
    <citation type="submission" date="2021-02" db="EMBL/GenBank/DDBJ databases">
        <authorList>
            <person name="Nowell W R."/>
        </authorList>
    </citation>
    <scope>NUCLEOTIDE SEQUENCE</scope>
</reference>
<dbReference type="SUPFAM" id="SSF48340">
    <property type="entry name" value="Interferon-induced guanylate-binding protein 1 (GBP1), C-terminal domain"/>
    <property type="match status" value="1"/>
</dbReference>
<comment type="caution">
    <text evidence="1">The sequence shown here is derived from an EMBL/GenBank/DDBJ whole genome shotgun (WGS) entry which is preliminary data.</text>
</comment>
<gene>
    <name evidence="1" type="ORF">TMI583_LOCUS50079</name>
</gene>